<keyword evidence="1" id="KW-0472">Membrane</keyword>
<dbReference type="Gene3D" id="3.40.50.720">
    <property type="entry name" value="NAD(P)-binding Rossmann-like Domain"/>
    <property type="match status" value="1"/>
</dbReference>
<dbReference type="InterPro" id="IPR028359">
    <property type="entry name" value="UDP_ManNAc/GlcNAc_DH"/>
</dbReference>
<dbReference type="PIRSF" id="PIRSF500136">
    <property type="entry name" value="UDP_ManNAc_DH"/>
    <property type="match status" value="1"/>
</dbReference>
<dbReference type="EMBL" id="BARS01020898">
    <property type="protein sequence ID" value="GAG12474.1"/>
    <property type="molecule type" value="Genomic_DNA"/>
</dbReference>
<dbReference type="SUPFAM" id="SSF51735">
    <property type="entry name" value="NAD(P)-binding Rossmann-fold domains"/>
    <property type="match status" value="1"/>
</dbReference>
<evidence type="ECO:0000256" key="1">
    <source>
        <dbReference type="SAM" id="Phobius"/>
    </source>
</evidence>
<dbReference type="PANTHER" id="PTHR43491:SF1">
    <property type="entry name" value="UDP-N-ACETYL-D-MANNOSAMINE DEHYDROGENASE"/>
    <property type="match status" value="1"/>
</dbReference>
<organism evidence="3">
    <name type="scientific">marine sediment metagenome</name>
    <dbReference type="NCBI Taxonomy" id="412755"/>
    <lineage>
        <taxon>unclassified sequences</taxon>
        <taxon>metagenomes</taxon>
        <taxon>ecological metagenomes</taxon>
    </lineage>
</organism>
<sequence length="150" mass="16796">MRNSNAEILKRKIRTKKAKIAVIGLGYVGLPLAMTFARKGFKVIGIDISEDRIKKITRGISYISDVSNKKLGELLRLKRFAVTNDFTAVQSADAVIICVPTPLRKKKTPDMSYIRNAVKRIENNIRPGQIIVLESTTYPGTTREILLPLL</sequence>
<feature type="transmembrane region" description="Helical" evidence="1">
    <location>
        <begin position="20"/>
        <end position="37"/>
    </location>
</feature>
<evidence type="ECO:0000313" key="3">
    <source>
        <dbReference type="EMBL" id="GAG12474.1"/>
    </source>
</evidence>
<name>X0V2Y9_9ZZZZ</name>
<dbReference type="GO" id="GO:0016616">
    <property type="term" value="F:oxidoreductase activity, acting on the CH-OH group of donors, NAD or NADP as acceptor"/>
    <property type="evidence" value="ECO:0007669"/>
    <property type="project" value="InterPro"/>
</dbReference>
<proteinExistence type="predicted"/>
<dbReference type="GO" id="GO:0051287">
    <property type="term" value="F:NAD binding"/>
    <property type="evidence" value="ECO:0007669"/>
    <property type="project" value="InterPro"/>
</dbReference>
<gene>
    <name evidence="3" type="ORF">S01H1_33650</name>
</gene>
<dbReference type="GO" id="GO:0016628">
    <property type="term" value="F:oxidoreductase activity, acting on the CH-CH group of donors, NAD or NADP as acceptor"/>
    <property type="evidence" value="ECO:0007669"/>
    <property type="project" value="InterPro"/>
</dbReference>
<feature type="non-terminal residue" evidence="3">
    <location>
        <position position="150"/>
    </location>
</feature>
<dbReference type="PANTHER" id="PTHR43491">
    <property type="entry name" value="UDP-N-ACETYL-D-MANNOSAMINE DEHYDROGENASE"/>
    <property type="match status" value="1"/>
</dbReference>
<accession>X0V2Y9</accession>
<dbReference type="InterPro" id="IPR017476">
    <property type="entry name" value="UDP-Glc/GDP-Man"/>
</dbReference>
<feature type="domain" description="UDP-glucose/GDP-mannose dehydrogenase N-terminal" evidence="2">
    <location>
        <begin position="19"/>
        <end position="149"/>
    </location>
</feature>
<comment type="caution">
    <text evidence="3">The sequence shown here is derived from an EMBL/GenBank/DDBJ whole genome shotgun (WGS) entry which is preliminary data.</text>
</comment>
<protein>
    <recommendedName>
        <fullName evidence="2">UDP-glucose/GDP-mannose dehydrogenase N-terminal domain-containing protein</fullName>
    </recommendedName>
</protein>
<dbReference type="InterPro" id="IPR036291">
    <property type="entry name" value="NAD(P)-bd_dom_sf"/>
</dbReference>
<keyword evidence="1" id="KW-1133">Transmembrane helix</keyword>
<dbReference type="InterPro" id="IPR001732">
    <property type="entry name" value="UDP-Glc/GDP-Man_DH_N"/>
</dbReference>
<dbReference type="AlphaFoldDB" id="X0V2Y9"/>
<dbReference type="GO" id="GO:0000271">
    <property type="term" value="P:polysaccharide biosynthetic process"/>
    <property type="evidence" value="ECO:0007669"/>
    <property type="project" value="InterPro"/>
</dbReference>
<reference evidence="3" key="1">
    <citation type="journal article" date="2014" name="Front. Microbiol.">
        <title>High frequency of phylogenetically diverse reductive dehalogenase-homologous genes in deep subseafloor sedimentary metagenomes.</title>
        <authorList>
            <person name="Kawai M."/>
            <person name="Futagami T."/>
            <person name="Toyoda A."/>
            <person name="Takaki Y."/>
            <person name="Nishi S."/>
            <person name="Hori S."/>
            <person name="Arai W."/>
            <person name="Tsubouchi T."/>
            <person name="Morono Y."/>
            <person name="Uchiyama I."/>
            <person name="Ito T."/>
            <person name="Fujiyama A."/>
            <person name="Inagaki F."/>
            <person name="Takami H."/>
        </authorList>
    </citation>
    <scope>NUCLEOTIDE SEQUENCE</scope>
    <source>
        <strain evidence="3">Expedition CK06-06</strain>
    </source>
</reference>
<dbReference type="Pfam" id="PF03721">
    <property type="entry name" value="UDPG_MGDP_dh_N"/>
    <property type="match status" value="1"/>
</dbReference>
<keyword evidence="1" id="KW-0812">Transmembrane</keyword>
<evidence type="ECO:0000259" key="2">
    <source>
        <dbReference type="Pfam" id="PF03721"/>
    </source>
</evidence>
<dbReference type="PIRSF" id="PIRSF000124">
    <property type="entry name" value="UDPglc_GDPman_dh"/>
    <property type="match status" value="1"/>
</dbReference>